<dbReference type="PRINTS" id="PR00368">
    <property type="entry name" value="FADPNR"/>
</dbReference>
<dbReference type="OrthoDB" id="9768666at2"/>
<feature type="domain" description="FAD/NAD(P)-binding" evidence="5">
    <location>
        <begin position="3"/>
        <end position="284"/>
    </location>
</feature>
<evidence type="ECO:0000256" key="3">
    <source>
        <dbReference type="ARBA" id="ARBA00022630"/>
    </source>
</evidence>
<dbReference type="AlphaFoldDB" id="A0A5A9W6N4"/>
<comment type="caution">
    <text evidence="7">The sequence shown here is derived from an EMBL/GenBank/DDBJ whole genome shotgun (WGS) entry which is preliminary data.</text>
</comment>
<keyword evidence="4" id="KW-0274">FAD</keyword>
<reference evidence="7 8" key="1">
    <citation type="submission" date="2019-03" db="EMBL/GenBank/DDBJ databases">
        <title>Nitrincola sp. nov. isolated from an Indian soda lake.</title>
        <authorList>
            <person name="Joshi A."/>
            <person name="Thite S.V."/>
            <person name="Joseph N."/>
            <person name="Dhotre D."/>
            <person name="Moorthy M."/>
            <person name="Shouche Y.S."/>
        </authorList>
    </citation>
    <scope>NUCLEOTIDE SEQUENCE [LARGE SCALE GENOMIC DNA]</scope>
    <source>
        <strain evidence="7 8">MEB193</strain>
    </source>
</reference>
<dbReference type="InterPro" id="IPR016156">
    <property type="entry name" value="FAD/NAD-linked_Rdtase_dimer_sf"/>
</dbReference>
<dbReference type="GO" id="GO:0016491">
    <property type="term" value="F:oxidoreductase activity"/>
    <property type="evidence" value="ECO:0007669"/>
    <property type="project" value="InterPro"/>
</dbReference>
<evidence type="ECO:0000256" key="2">
    <source>
        <dbReference type="ARBA" id="ARBA00006442"/>
    </source>
</evidence>
<evidence type="ECO:0000256" key="4">
    <source>
        <dbReference type="ARBA" id="ARBA00022827"/>
    </source>
</evidence>
<dbReference type="Gene3D" id="3.50.50.60">
    <property type="entry name" value="FAD/NAD(P)-binding domain"/>
    <property type="match status" value="2"/>
</dbReference>
<proteinExistence type="inferred from homology"/>
<organism evidence="7 8">
    <name type="scientific">Nitrincola tapanii</name>
    <dbReference type="NCBI Taxonomy" id="1708751"/>
    <lineage>
        <taxon>Bacteria</taxon>
        <taxon>Pseudomonadati</taxon>
        <taxon>Pseudomonadota</taxon>
        <taxon>Gammaproteobacteria</taxon>
        <taxon>Oceanospirillales</taxon>
        <taxon>Oceanospirillaceae</taxon>
        <taxon>Nitrincola</taxon>
    </lineage>
</organism>
<protein>
    <submittedName>
        <fullName evidence="7">NAD(P)/FAD-dependent oxidoreductase</fullName>
    </submittedName>
</protein>
<dbReference type="PANTHER" id="PTHR43429">
    <property type="entry name" value="PYRIDINE NUCLEOTIDE-DISULFIDE OXIDOREDUCTASE DOMAIN-CONTAINING"/>
    <property type="match status" value="1"/>
</dbReference>
<name>A0A5A9W6N4_9GAMM</name>
<comment type="similarity">
    <text evidence="2">Belongs to the FAD-dependent oxidoreductase family.</text>
</comment>
<evidence type="ECO:0000256" key="1">
    <source>
        <dbReference type="ARBA" id="ARBA00001974"/>
    </source>
</evidence>
<dbReference type="Proteomes" id="UP000325302">
    <property type="component" value="Unassembled WGS sequence"/>
</dbReference>
<dbReference type="InterPro" id="IPR036188">
    <property type="entry name" value="FAD/NAD-bd_sf"/>
</dbReference>
<dbReference type="Pfam" id="PF07992">
    <property type="entry name" value="Pyr_redox_2"/>
    <property type="match status" value="1"/>
</dbReference>
<dbReference type="PANTHER" id="PTHR43429:SF3">
    <property type="entry name" value="NITRITE REDUCTASE [NAD(P)H]"/>
    <property type="match status" value="1"/>
</dbReference>
<dbReference type="InterPro" id="IPR050260">
    <property type="entry name" value="FAD-bd_OxRdtase"/>
</dbReference>
<feature type="domain" description="NADH-rubredoxin oxidoreductase C-terminal" evidence="6">
    <location>
        <begin position="317"/>
        <end position="384"/>
    </location>
</feature>
<dbReference type="Pfam" id="PF18267">
    <property type="entry name" value="Rubredoxin_C"/>
    <property type="match status" value="1"/>
</dbReference>
<evidence type="ECO:0000313" key="8">
    <source>
        <dbReference type="Proteomes" id="UP000325302"/>
    </source>
</evidence>
<evidence type="ECO:0000313" key="7">
    <source>
        <dbReference type="EMBL" id="KAA0876376.1"/>
    </source>
</evidence>
<sequence length="410" mass="44158">MMYDLIILGNGMAAHRLVQELVAQPQRPQRILMLGEEPCLPYNRVLLSSMLANEVEDAAAELASAQWYQEQGIELLTAVKVSQLQPQQKCVSAEDGRQWFYRRLVLATGSSPVLPGCVGENLKGVLCFRTQADLHSLRQAAQEGQAAVVIGGGFLGLEAAEGLRHLGMEVTLLQRGDRLLNRQLDKSAAQLLQSNLSARGLNILTHSSVAEICADAQGQVRGVQLKSGDFLPAQTVVCALGIQPRIDLAKAAGLQVARGIQVNTRMQSSDTDIFALGECCQLGEQTYGLVAPIWEQAKVLAAILAGQAVHYQEPLQATQLKISGIALFSCGEISAEPSPEDVVLLDAQAGVYARLLRQEGRLQGAILYGDTQSSPDLVRLIRAQEVIKDPLALLSGQTEISELRPEEAAA</sequence>
<dbReference type="InterPro" id="IPR041575">
    <property type="entry name" value="Rubredoxin_C"/>
</dbReference>
<gene>
    <name evidence="7" type="ORF">E1H14_01220</name>
</gene>
<dbReference type="RefSeq" id="WP_149389625.1">
    <property type="nucleotide sequence ID" value="NZ_SMRS01000001.1"/>
</dbReference>
<comment type="cofactor">
    <cofactor evidence="1">
        <name>FAD</name>
        <dbReference type="ChEBI" id="CHEBI:57692"/>
    </cofactor>
</comment>
<evidence type="ECO:0000259" key="6">
    <source>
        <dbReference type="Pfam" id="PF18267"/>
    </source>
</evidence>
<dbReference type="PRINTS" id="PR00411">
    <property type="entry name" value="PNDRDTASEI"/>
</dbReference>
<accession>A0A5A9W6N4</accession>
<keyword evidence="8" id="KW-1185">Reference proteome</keyword>
<evidence type="ECO:0000259" key="5">
    <source>
        <dbReference type="Pfam" id="PF07992"/>
    </source>
</evidence>
<dbReference type="Gene3D" id="3.30.390.30">
    <property type="match status" value="1"/>
</dbReference>
<dbReference type="SUPFAM" id="SSF51905">
    <property type="entry name" value="FAD/NAD(P)-binding domain"/>
    <property type="match status" value="2"/>
</dbReference>
<dbReference type="EMBL" id="SMRS01000001">
    <property type="protein sequence ID" value="KAA0876376.1"/>
    <property type="molecule type" value="Genomic_DNA"/>
</dbReference>
<dbReference type="InterPro" id="IPR023753">
    <property type="entry name" value="FAD/NAD-binding_dom"/>
</dbReference>
<keyword evidence="3" id="KW-0285">Flavoprotein</keyword>